<dbReference type="InterPro" id="IPR029030">
    <property type="entry name" value="Caspase-like_dom_sf"/>
</dbReference>
<evidence type="ECO:0000259" key="2">
    <source>
        <dbReference type="Pfam" id="PF01364"/>
    </source>
</evidence>
<feature type="domain" description="Gingipain" evidence="2">
    <location>
        <begin position="1916"/>
        <end position="2279"/>
    </location>
</feature>
<feature type="domain" description="DUF7933" evidence="4">
    <location>
        <begin position="798"/>
        <end position="933"/>
    </location>
</feature>
<evidence type="ECO:0000313" key="6">
    <source>
        <dbReference type="Proteomes" id="UP000066624"/>
    </source>
</evidence>
<dbReference type="Pfam" id="PF01364">
    <property type="entry name" value="Peptidase_C25"/>
    <property type="match status" value="1"/>
</dbReference>
<dbReference type="STRING" id="1579979.WM2015_2380"/>
<dbReference type="SUPFAM" id="SSF52129">
    <property type="entry name" value="Caspase-like"/>
    <property type="match status" value="1"/>
</dbReference>
<dbReference type="KEGG" id="wma:WM2015_2380"/>
<evidence type="ECO:0000259" key="3">
    <source>
        <dbReference type="Pfam" id="PF24346"/>
    </source>
</evidence>
<evidence type="ECO:0000256" key="1">
    <source>
        <dbReference type="ARBA" id="ARBA00022729"/>
    </source>
</evidence>
<evidence type="ECO:0000259" key="4">
    <source>
        <dbReference type="Pfam" id="PF25564"/>
    </source>
</evidence>
<dbReference type="GO" id="GO:0006508">
    <property type="term" value="P:proteolysis"/>
    <property type="evidence" value="ECO:0007669"/>
    <property type="project" value="InterPro"/>
</dbReference>
<reference evidence="5 6" key="1">
    <citation type="submission" date="2015-07" db="EMBL/GenBank/DDBJ databases">
        <authorList>
            <person name="Noorani M."/>
        </authorList>
    </citation>
    <scope>NUCLEOTIDE SEQUENCE [LARGE SCALE GENOMIC DNA]</scope>
    <source>
        <strain evidence="5 6">KCTC 42284</strain>
    </source>
</reference>
<dbReference type="InterPro" id="IPR057693">
    <property type="entry name" value="DUF7933"/>
</dbReference>
<accession>A0A0K0XYP2</accession>
<dbReference type="Proteomes" id="UP000066624">
    <property type="component" value="Chromosome"/>
</dbReference>
<protein>
    <submittedName>
        <fullName evidence="5">Uncharacterized protein</fullName>
    </submittedName>
</protein>
<dbReference type="NCBIfam" id="TIGR01451">
    <property type="entry name" value="B_ant_repeat"/>
    <property type="match status" value="1"/>
</dbReference>
<gene>
    <name evidence="5" type="ORF">WM2015_2380</name>
</gene>
<organism evidence="5 6">
    <name type="scientific">Wenzhouxiangella marina</name>
    <dbReference type="NCBI Taxonomy" id="1579979"/>
    <lineage>
        <taxon>Bacteria</taxon>
        <taxon>Pseudomonadati</taxon>
        <taxon>Pseudomonadota</taxon>
        <taxon>Gammaproteobacteria</taxon>
        <taxon>Chromatiales</taxon>
        <taxon>Wenzhouxiangellaceae</taxon>
        <taxon>Wenzhouxiangella</taxon>
    </lineage>
</organism>
<feature type="domain" description="DUF7933" evidence="4">
    <location>
        <begin position="667"/>
        <end position="789"/>
    </location>
</feature>
<dbReference type="InterPro" id="IPR029031">
    <property type="entry name" value="Gingipain_N_sf"/>
</dbReference>
<dbReference type="Pfam" id="PF24346">
    <property type="entry name" value="DUF7507"/>
    <property type="match status" value="1"/>
</dbReference>
<dbReference type="InterPro" id="IPR047589">
    <property type="entry name" value="DUF11_rpt"/>
</dbReference>
<proteinExistence type="predicted"/>
<dbReference type="EMBL" id="CP012154">
    <property type="protein sequence ID" value="AKS42742.1"/>
    <property type="molecule type" value="Genomic_DNA"/>
</dbReference>
<name>A0A0K0XYP2_9GAMM</name>
<feature type="domain" description="DUF7507" evidence="3">
    <location>
        <begin position="1060"/>
        <end position="1154"/>
    </location>
</feature>
<evidence type="ECO:0000313" key="5">
    <source>
        <dbReference type="EMBL" id="AKS42742.1"/>
    </source>
</evidence>
<dbReference type="InterPro" id="IPR055354">
    <property type="entry name" value="DUF7507"/>
</dbReference>
<dbReference type="InterPro" id="IPR001769">
    <property type="entry name" value="Gingipain"/>
</dbReference>
<sequence length="2286" mass="241748">MIRVLNWGGGAGVSGSDLRSKPWVRGLRASVGALVLSFVMAGHALADLTVTPITWDVVGLDSNRPLTSGPELFPVGARVCTDTAISNATVNFIWEDLNDAFIFTRPGSLSTLESGPLGVGECFDAYFEIQLTRSAAAFDEIRPYRIDATDNDSALIFSSPTPRQIYVERLISQNRNSTQQIRWGQQANQSDWQILGAGGGLNLAVGQTYFIELITQTATAYEQLQSFLTLSNTIFQVKSVETTYSALTAPPTRVPVPNPSLYADGCLWEPDPNSPNYLSCLETGKAGGPITTVYEIDIIAGGGEQVALLALIYDKSGSSFHYNTDVNQSPGDIIISDPTDATIQKRFTPSTIAADGTSTMRLTISNPNPFEVSGYRFIDPLPSIPSLGSMLVANPANASSSCGGTLVATPGTATVDFSGGVIAANSTCTILVDVTVPAVVGATYPFDLLNSVDLFVGDATTPSDTATATLTVVAEPPPPVQCTPIAPGSSVAEWSSFESLNNPNHPTTGPVVNDFGVTTAAGAGVVTTVDNNNRWETSVPNGEAVGTARTNNRYYEFVLDTTGLDLVNLSFVVSRQNNNGPSTITLDYGPAGSITENAAQWGPVNSGSPPSTFSVANLTNLNPAGNTFFRLIVSGASNNSNIPIRIHSANFTGQGEICTTITALTPPTLAKVFNPSTVYPGEPSTLTFTVTNPNPADALNGVTFRDELPPGMTSVGGSFVNTGCGGTWGLDGGDPTVLLLTDAVLAGGASCTLSVDVTSDSIGDNINISDPVDADETLPGNSATDTLVVLPPPPPASIDKTFDPNPLLNTAGSSTLTFQITNNDPTLTISQVAFTDTLPTTPVAMVPAASPIVFSDNGNCGGAFSFTWDGSALNFSNGEILGGQVCELEINVVVPGLTPGDLPAQFDNQTSTVTHVFQGVTYTGNQADATLLVDEPIPGIQMLKQVGLLNDPEAGWADYLALPLGGEVFYKLTIENIGETPLVDVNFIDPNPQVDTSGCPSNFALPVVNPLQPTDHIAVCIIGPVNAGTAGVFVNTATATGTGNGTPVQDSDSATYATTEITLVKSADRASFGFAGEVINYSFTVENTGFATLRGPVQINDDVIGIISCPALSTVGNGDNFFNPGEVVVCTASYTATVADATAGSVTNIAFAFTPEDQSNNDTVTVNYVSTTDFGDAPASYSTPLAANGPHHVISGPWMAAYGNAVGNPGANDTDADTDGIASVLADGDLGDEQGVALADFRSFSTGQAVSCDGVEMTNDPVGDVFEYCAAVRVVNPTGSDAQLVGWVDFGGSGVFGNTCGTDGQISANCGRSAAAVRVGATGLVDSGGSCSASGLAAGSSIGGADFTTGNIPANCEGVVVLVWRYTAADSLTLNDTFARFRITTDSTNGFFSDPSPFGFQTDGEVEDHLMDSGTIPVSIHAFESTFTREGLEVRWSTASETNNQGFYVWGVTRGGGLELLTPEMIPSKAEGIVEPQHYTEVIRGVSRGEIGDLVITAVDNFGAEEMYGYFRVGGAFGRENDADQIDWTPIRQAAENRMRGRGYRAIGNAWRRETAGARATVSAVDFKVSQPGMQQISFETLRQAGLDLTGVRVDDIAVTRNGVPVPRVLSTTTSGNRRGSSVARERAILFWGELPDAPDSLYIDEYVYRVELRPEAALSARPLDRLGDRPTRFSDLHYAVQTVEEDATYSPFNANPDPWFMYRLRSNSSSANRYNASFEVGGEMRRDMTARVRVRIAGLTDMPASPNHRIQVFVNGEEFEDYFFDGQTTQLIDIDVPGDRFFQGENTVTVVSPGGLEVISHSLLDSVSLSYPVAMRAKGNALYIAEPLVTASDQGLRVDGFRRTGSMHAFGWDGESLFEIPVTAVGREVAEFPLLSERDAADPAYWVSTSDAFVQPTLIGGVESADLASGLGELLLIVHPAFLPADPSDSHPLNDYVAHRQQGGWTVSVVDITDIQLHYGGGMPLPGAVNHFLVDALSSSKVSHVLLVGGDSYDYRDRYELGSLSFIPTHYAGTSYVSHTPSDARLADLDGDGLSDLALGRWPVRTLDDLRVSVQKVFDWEGRLAADRSAVWLTDENDPKIQPFSNQAERMLDILRGTGWPEGNIDRIFFEEIIDEGGTPDLARQQLFQALENGRTLTGFSGHGSPTLWSFQGILTSGDVAELGNQGLPTLISTAACYTSYFTSPFSETLAHRLMNGFEVDTSGVPVAATNGAVAVHGAATLSNYLQNEIFMRTVLEGLVAGDTLGGAIQQARIHAAELHMNDLVTNWTLLGDPTLRLSGNQPGR</sequence>
<dbReference type="Gene3D" id="3.40.50.10390">
    <property type="entry name" value="Gingipain r, domain 1"/>
    <property type="match status" value="1"/>
</dbReference>
<dbReference type="GO" id="GO:0008234">
    <property type="term" value="F:cysteine-type peptidase activity"/>
    <property type="evidence" value="ECO:0007669"/>
    <property type="project" value="InterPro"/>
</dbReference>
<keyword evidence="1" id="KW-0732">Signal</keyword>
<dbReference type="Pfam" id="PF25564">
    <property type="entry name" value="DUF7933"/>
    <property type="match status" value="3"/>
</dbReference>
<feature type="domain" description="DUF7933" evidence="4">
    <location>
        <begin position="342"/>
        <end position="472"/>
    </location>
</feature>
<dbReference type="PATRIC" id="fig|1579979.3.peg.2432"/>
<dbReference type="Gene3D" id="3.40.50.1460">
    <property type="match status" value="1"/>
</dbReference>
<keyword evidence="6" id="KW-1185">Reference proteome</keyword>